<dbReference type="GO" id="GO:0051259">
    <property type="term" value="P:protein complex oligomerization"/>
    <property type="evidence" value="ECO:0007669"/>
    <property type="project" value="InterPro"/>
</dbReference>
<keyword evidence="3 7" id="KW-0143">Chaperone</keyword>
<dbReference type="CDD" id="cd06257">
    <property type="entry name" value="DnaJ"/>
    <property type="match status" value="1"/>
</dbReference>
<dbReference type="InterPro" id="IPR009073">
    <property type="entry name" value="HscB_oligo_C"/>
</dbReference>
<evidence type="ECO:0000313" key="8">
    <source>
        <dbReference type="EMBL" id="WAI17787.1"/>
    </source>
</evidence>
<dbReference type="Gene3D" id="1.20.1280.20">
    <property type="entry name" value="HscB, C-terminal domain"/>
    <property type="match status" value="1"/>
</dbReference>
<dbReference type="OrthoDB" id="287587at2"/>
<organism evidence="8 9">
    <name type="scientific">Buchnera aphidicola</name>
    <name type="common">Aphis craccivora</name>
    <dbReference type="NCBI Taxonomy" id="466616"/>
    <lineage>
        <taxon>Bacteria</taxon>
        <taxon>Pseudomonadati</taxon>
        <taxon>Pseudomonadota</taxon>
        <taxon>Gammaproteobacteria</taxon>
        <taxon>Enterobacterales</taxon>
        <taxon>Erwiniaceae</taxon>
        <taxon>Buchnera</taxon>
    </lineage>
</organism>
<evidence type="ECO:0000256" key="5">
    <source>
        <dbReference type="ARBA" id="ARBA00025986"/>
    </source>
</evidence>
<protein>
    <recommendedName>
        <fullName evidence="2 7">Co-chaperone protein HscB</fullName>
    </recommendedName>
    <alternativeName>
        <fullName evidence="6 7">Hsc20</fullName>
    </alternativeName>
</protein>
<name>A0A4D6XNZ7_9GAMM</name>
<reference evidence="8" key="1">
    <citation type="submission" date="2022-11" db="EMBL/GenBank/DDBJ databases">
        <title>The whole genome sequencing of pests is an important tool to study the evolution of the plant-insect interaction and insecticide resistance.</title>
        <authorList>
            <person name="Kananovich Y."/>
        </authorList>
    </citation>
    <scope>NUCLEOTIDE SEQUENCE</scope>
    <source>
        <strain evidence="8">BSU_Aph_2016</strain>
    </source>
</reference>
<evidence type="ECO:0000256" key="7">
    <source>
        <dbReference type="HAMAP-Rule" id="MF_00682"/>
    </source>
</evidence>
<dbReference type="InterPro" id="IPR004640">
    <property type="entry name" value="HscB"/>
</dbReference>
<dbReference type="Gene3D" id="1.10.287.110">
    <property type="entry name" value="DnaJ domain"/>
    <property type="match status" value="1"/>
</dbReference>
<dbReference type="GO" id="GO:0006457">
    <property type="term" value="P:protein folding"/>
    <property type="evidence" value="ECO:0007669"/>
    <property type="project" value="UniProtKB-UniRule"/>
</dbReference>
<accession>A0A4D6XNZ7</accession>
<comment type="similarity">
    <text evidence="1 7">Belongs to the HscB family.</text>
</comment>
<dbReference type="RefSeq" id="WP_158360858.1">
    <property type="nucleotide sequence ID" value="NZ_CP034897.1"/>
</dbReference>
<dbReference type="EMBL" id="CP113403">
    <property type="protein sequence ID" value="WAI17787.1"/>
    <property type="molecule type" value="Genomic_DNA"/>
</dbReference>
<dbReference type="HAMAP" id="MF_00682">
    <property type="entry name" value="HscB"/>
    <property type="match status" value="1"/>
</dbReference>
<evidence type="ECO:0000313" key="9">
    <source>
        <dbReference type="Proteomes" id="UP001163441"/>
    </source>
</evidence>
<evidence type="ECO:0000256" key="4">
    <source>
        <dbReference type="ARBA" id="ARBA00025596"/>
    </source>
</evidence>
<dbReference type="AlphaFoldDB" id="A0A4D6XNZ7"/>
<evidence type="ECO:0000256" key="2">
    <source>
        <dbReference type="ARBA" id="ARBA00017570"/>
    </source>
</evidence>
<dbReference type="InterPro" id="IPR036386">
    <property type="entry name" value="HscB_C_sf"/>
</dbReference>
<dbReference type="PANTHER" id="PTHR14021">
    <property type="entry name" value="IRON-SULFUR CLUSTER CO-CHAPERONE PROTEIN HSCB"/>
    <property type="match status" value="1"/>
</dbReference>
<evidence type="ECO:0000256" key="3">
    <source>
        <dbReference type="ARBA" id="ARBA00023186"/>
    </source>
</evidence>
<dbReference type="PROSITE" id="PS50076">
    <property type="entry name" value="DNAJ_2"/>
    <property type="match status" value="1"/>
</dbReference>
<dbReference type="InterPro" id="IPR001623">
    <property type="entry name" value="DnaJ_domain"/>
</dbReference>
<evidence type="ECO:0000256" key="1">
    <source>
        <dbReference type="ARBA" id="ARBA00010476"/>
    </source>
</evidence>
<comment type="function">
    <text evidence="4 7">Co-chaperone involved in the maturation of iron-sulfur cluster-containing proteins. Seems to help targeting proteins to be folded toward HscA.</text>
</comment>
<dbReference type="PANTHER" id="PTHR14021:SF15">
    <property type="entry name" value="IRON-SULFUR CLUSTER CO-CHAPERONE PROTEIN HSCB"/>
    <property type="match status" value="1"/>
</dbReference>
<dbReference type="Pfam" id="PF07743">
    <property type="entry name" value="HSCB_C"/>
    <property type="match status" value="1"/>
</dbReference>
<dbReference type="SUPFAM" id="SSF47144">
    <property type="entry name" value="HSC20 (HSCB), C-terminal oligomerisation domain"/>
    <property type="match status" value="1"/>
</dbReference>
<dbReference type="SUPFAM" id="SSF46565">
    <property type="entry name" value="Chaperone J-domain"/>
    <property type="match status" value="1"/>
</dbReference>
<dbReference type="InterPro" id="IPR036869">
    <property type="entry name" value="J_dom_sf"/>
</dbReference>
<dbReference type="GO" id="GO:0001671">
    <property type="term" value="F:ATPase activator activity"/>
    <property type="evidence" value="ECO:0007669"/>
    <property type="project" value="InterPro"/>
</dbReference>
<dbReference type="GO" id="GO:0044571">
    <property type="term" value="P:[2Fe-2S] cluster assembly"/>
    <property type="evidence" value="ECO:0007669"/>
    <property type="project" value="InterPro"/>
</dbReference>
<comment type="subunit">
    <text evidence="5 7">Interacts with HscA and stimulates its ATPase activity. Interacts with IscU.</text>
</comment>
<dbReference type="NCBIfam" id="TIGR00714">
    <property type="entry name" value="hscB"/>
    <property type="match status" value="1"/>
</dbReference>
<dbReference type="SMART" id="SM00271">
    <property type="entry name" value="DnaJ"/>
    <property type="match status" value="1"/>
</dbReference>
<evidence type="ECO:0000256" key="6">
    <source>
        <dbReference type="ARBA" id="ARBA00030734"/>
    </source>
</evidence>
<gene>
    <name evidence="7 8" type="primary">hscB</name>
    <name evidence="8" type="ORF">OWM53_03075</name>
</gene>
<dbReference type="Proteomes" id="UP001163441">
    <property type="component" value="Chromosome"/>
</dbReference>
<dbReference type="GO" id="GO:0051087">
    <property type="term" value="F:protein-folding chaperone binding"/>
    <property type="evidence" value="ECO:0007669"/>
    <property type="project" value="InterPro"/>
</dbReference>
<proteinExistence type="inferred from homology"/>
<sequence length="165" mass="19952">MNYFTLFALPIKFQINKELLDKNFYKLQLKFHPDLFMNNSESKRKWVLEKSIQINKGYKTLKSSLNRSIYLLSLNNIKVNQEKLSSENQYFLKKYFFLHEELEILKTKKSLDIIHFNNFLKKIENEIKDCENIINSEFYNKNWNKIINAISQLLFLTKIKKNLKT</sequence>